<dbReference type="AlphaFoldDB" id="A0A409WVE6"/>
<reference evidence="1 2" key="1">
    <citation type="journal article" date="2018" name="Evol. Lett.">
        <title>Horizontal gene cluster transfer increased hallucinogenic mushroom diversity.</title>
        <authorList>
            <person name="Reynolds H.T."/>
            <person name="Vijayakumar V."/>
            <person name="Gluck-Thaler E."/>
            <person name="Korotkin H.B."/>
            <person name="Matheny P.B."/>
            <person name="Slot J.C."/>
        </authorList>
    </citation>
    <scope>NUCLEOTIDE SEQUENCE [LARGE SCALE GENOMIC DNA]</scope>
    <source>
        <strain evidence="1 2">2629</strain>
    </source>
</reference>
<gene>
    <name evidence="1" type="ORF">CVT24_002470</name>
</gene>
<dbReference type="SUPFAM" id="SSF50978">
    <property type="entry name" value="WD40 repeat-like"/>
    <property type="match status" value="1"/>
</dbReference>
<dbReference type="STRING" id="181874.A0A409WVE6"/>
<evidence type="ECO:0008006" key="3">
    <source>
        <dbReference type="Google" id="ProtNLM"/>
    </source>
</evidence>
<dbReference type="Gene3D" id="2.130.10.10">
    <property type="entry name" value="YVTN repeat-like/Quinoprotein amine dehydrogenase"/>
    <property type="match status" value="1"/>
</dbReference>
<dbReference type="EMBL" id="NHTK01005158">
    <property type="protein sequence ID" value="PPQ82449.1"/>
    <property type="molecule type" value="Genomic_DNA"/>
</dbReference>
<dbReference type="InterPro" id="IPR036322">
    <property type="entry name" value="WD40_repeat_dom_sf"/>
</dbReference>
<dbReference type="InParanoid" id="A0A409WVE6"/>
<accession>A0A409WVE6</accession>
<protein>
    <recommendedName>
        <fullName evidence="3">Anaphase-promoting complex subunit 4 WD40 domain-containing protein</fullName>
    </recommendedName>
</protein>
<sequence length="417" mass="46522">MSHPGEWRSVFTARKVTERLTYNSGDDEVVKIWNLQNFECIQTLSDQASQWGQITSLAFAPAVVGRNLYLMFGTGRGRLVIYQRNSMSPLFTQIFDQLIFTNFDCVESMTFSFSKQRILATSQAGKVKLFRFSQGQVSQLWERTFKDAIPRSSLFLDDGDTVQVYGLETGEAACFDTETAEKKGMRILNTRIGSASICHQTSDIIVDNMGPGFDLYAPNKCNPVKSFNVPAKRYFVKKAAFGEMGGMVVCGSDHGLAYVFGVEEPSIILQKILHGGAEERVPVVETGHSGSQYFIATASRGKANEICVWKKPALRTVKTRIACSSASRVNFSFLLNCILVIAFAWYTVDVWMPIITSHAQAVGTSMSGFVDQMTIAIEKQYPVRPRIGEVSSTWAEGRMFDESEGDDDWEDMEIDTL</sequence>
<evidence type="ECO:0000313" key="1">
    <source>
        <dbReference type="EMBL" id="PPQ82449.1"/>
    </source>
</evidence>
<comment type="caution">
    <text evidence="1">The sequence shown here is derived from an EMBL/GenBank/DDBJ whole genome shotgun (WGS) entry which is preliminary data.</text>
</comment>
<dbReference type="Proteomes" id="UP000284842">
    <property type="component" value="Unassembled WGS sequence"/>
</dbReference>
<dbReference type="InterPro" id="IPR015943">
    <property type="entry name" value="WD40/YVTN_repeat-like_dom_sf"/>
</dbReference>
<keyword evidence="2" id="KW-1185">Reference proteome</keyword>
<name>A0A409WVE6_9AGAR</name>
<evidence type="ECO:0000313" key="2">
    <source>
        <dbReference type="Proteomes" id="UP000284842"/>
    </source>
</evidence>
<dbReference type="OrthoDB" id="3238562at2759"/>
<proteinExistence type="predicted"/>
<organism evidence="1 2">
    <name type="scientific">Panaeolus cyanescens</name>
    <dbReference type="NCBI Taxonomy" id="181874"/>
    <lineage>
        <taxon>Eukaryota</taxon>
        <taxon>Fungi</taxon>
        <taxon>Dikarya</taxon>
        <taxon>Basidiomycota</taxon>
        <taxon>Agaricomycotina</taxon>
        <taxon>Agaricomycetes</taxon>
        <taxon>Agaricomycetidae</taxon>
        <taxon>Agaricales</taxon>
        <taxon>Agaricineae</taxon>
        <taxon>Galeropsidaceae</taxon>
        <taxon>Panaeolus</taxon>
    </lineage>
</organism>